<keyword evidence="3" id="KW-0812">Transmembrane</keyword>
<feature type="transmembrane region" description="Helical" evidence="3">
    <location>
        <begin position="525"/>
        <end position="546"/>
    </location>
</feature>
<comment type="caution">
    <text evidence="5">The sequence shown here is derived from an EMBL/GenBank/DDBJ whole genome shotgun (WGS) entry which is preliminary data.</text>
</comment>
<feature type="domain" description="C2H2-type" evidence="4">
    <location>
        <begin position="68"/>
        <end position="96"/>
    </location>
</feature>
<organism evidence="5 6">
    <name type="scientific">Albula glossodonta</name>
    <name type="common">roundjaw bonefish</name>
    <dbReference type="NCBI Taxonomy" id="121402"/>
    <lineage>
        <taxon>Eukaryota</taxon>
        <taxon>Metazoa</taxon>
        <taxon>Chordata</taxon>
        <taxon>Craniata</taxon>
        <taxon>Vertebrata</taxon>
        <taxon>Euteleostomi</taxon>
        <taxon>Actinopterygii</taxon>
        <taxon>Neopterygii</taxon>
        <taxon>Teleostei</taxon>
        <taxon>Albuliformes</taxon>
        <taxon>Albulidae</taxon>
        <taxon>Albula</taxon>
    </lineage>
</organism>
<dbReference type="SMART" id="SM00355">
    <property type="entry name" value="ZnF_C2H2"/>
    <property type="match status" value="3"/>
</dbReference>
<dbReference type="SUPFAM" id="SSF57667">
    <property type="entry name" value="beta-beta-alpha zinc fingers"/>
    <property type="match status" value="1"/>
</dbReference>
<evidence type="ECO:0000313" key="6">
    <source>
        <dbReference type="Proteomes" id="UP000824540"/>
    </source>
</evidence>
<accession>A0A8T2P912</accession>
<evidence type="ECO:0000313" key="5">
    <source>
        <dbReference type="EMBL" id="KAG9349933.1"/>
    </source>
</evidence>
<protein>
    <recommendedName>
        <fullName evidence="4">C2H2-type domain-containing protein</fullName>
    </recommendedName>
</protein>
<dbReference type="OrthoDB" id="8930022at2759"/>
<feature type="compositionally biased region" description="Polar residues" evidence="2">
    <location>
        <begin position="274"/>
        <end position="294"/>
    </location>
</feature>
<feature type="domain" description="C2H2-type" evidence="4">
    <location>
        <begin position="397"/>
        <end position="420"/>
    </location>
</feature>
<sequence length="648" mass="69311">MSINNAQFFLSHKFLLTLSTLRPSFPSVMSGSTVTRWVISDDGSQLIRREEVETTFPKAVPAQLPVSYPCSYCDICFTASHYLEKHVKRSHRKQYLEMLRSRNITFTKTPPASSKTTVSAAAVFSKTPVPSSPTLNKTPVSPSPTFNKTPVSPSPTFNKTPVSPLATLSKTPVSSSPTFSKTPASSSPTFSKTPTSPVATFSKTPASPLATFSKTPVSPSVPFSKTSSSPSVTFSSTPASATATQSKTSTSTVGIFGPPASQTAYLTSPKSVPTLKSATGTKSQVAQASHSSAGPTICSETPEKVSDPARVSPAPSSTKTSASSLSSGETQVTENPVINEASPQAPAQPLCAPSEPKKVKMEVQTNLSPCAHCGGRRGGESEGEGEEECSCEDGTLFLCNECGQSFPTFPSLRSHQDEAHWCKGEGKKEEREEEGETLYLCADCGLSFPQLDLLHHHHLYLALPSSQSQSTQSGPWKHAQPPLIKADQGAKPLEPISIQDRFEEEEDSPAIPQKHYTHLEKGNKLGIFIAASVGTMTLMGVVYCIYSQFYSKKLYSHTPLEDDTELILDLPDSSSSYFSGYASTMDGEKGTYHAGYGYGSISDPPAIINVPPAPHSTPPLAAPFPPFTLSTSTPLQTISARDLERSFV</sequence>
<feature type="compositionally biased region" description="Low complexity" evidence="2">
    <location>
        <begin position="312"/>
        <end position="327"/>
    </location>
</feature>
<keyword evidence="3" id="KW-1133">Transmembrane helix</keyword>
<feature type="compositionally biased region" description="Low complexity" evidence="2">
    <location>
        <begin position="211"/>
        <end position="252"/>
    </location>
</feature>
<feature type="compositionally biased region" description="Polar residues" evidence="2">
    <location>
        <begin position="128"/>
        <end position="173"/>
    </location>
</feature>
<dbReference type="EMBL" id="JAFBMS010000008">
    <property type="protein sequence ID" value="KAG9349933.1"/>
    <property type="molecule type" value="Genomic_DNA"/>
</dbReference>
<evidence type="ECO:0000256" key="3">
    <source>
        <dbReference type="SAM" id="Phobius"/>
    </source>
</evidence>
<gene>
    <name evidence="5" type="ORF">JZ751_026286</name>
</gene>
<keyword evidence="1" id="KW-0862">Zinc</keyword>
<dbReference type="InterPro" id="IPR013087">
    <property type="entry name" value="Znf_C2H2_type"/>
</dbReference>
<reference evidence="5" key="1">
    <citation type="thesis" date="2021" institute="BYU ScholarsArchive" country="Provo, UT, USA">
        <title>Applications of and Algorithms for Genome Assembly and Genomic Analyses with an Emphasis on Marine Teleosts.</title>
        <authorList>
            <person name="Pickett B.D."/>
        </authorList>
    </citation>
    <scope>NUCLEOTIDE SEQUENCE</scope>
    <source>
        <strain evidence="5">HI-2016</strain>
    </source>
</reference>
<dbReference type="Gene3D" id="3.30.160.60">
    <property type="entry name" value="Classic Zinc Finger"/>
    <property type="match status" value="2"/>
</dbReference>
<keyword evidence="6" id="KW-1185">Reference proteome</keyword>
<keyword evidence="1" id="KW-0479">Metal-binding</keyword>
<dbReference type="PROSITE" id="PS50157">
    <property type="entry name" value="ZINC_FINGER_C2H2_2"/>
    <property type="match status" value="2"/>
</dbReference>
<proteinExistence type="predicted"/>
<feature type="region of interest" description="Disordered" evidence="2">
    <location>
        <begin position="128"/>
        <end position="259"/>
    </location>
</feature>
<dbReference type="Pfam" id="PF00096">
    <property type="entry name" value="zf-C2H2"/>
    <property type="match status" value="2"/>
</dbReference>
<dbReference type="GO" id="GO:0008270">
    <property type="term" value="F:zinc ion binding"/>
    <property type="evidence" value="ECO:0007669"/>
    <property type="project" value="UniProtKB-KW"/>
</dbReference>
<keyword evidence="1" id="KW-0863">Zinc-finger</keyword>
<name>A0A8T2P912_9TELE</name>
<dbReference type="AlphaFoldDB" id="A0A8T2P912"/>
<evidence type="ECO:0000256" key="1">
    <source>
        <dbReference type="PROSITE-ProRule" id="PRU00042"/>
    </source>
</evidence>
<evidence type="ECO:0000256" key="2">
    <source>
        <dbReference type="SAM" id="MobiDB-lite"/>
    </source>
</evidence>
<dbReference type="Proteomes" id="UP000824540">
    <property type="component" value="Unassembled WGS sequence"/>
</dbReference>
<evidence type="ECO:0000259" key="4">
    <source>
        <dbReference type="PROSITE" id="PS50157"/>
    </source>
</evidence>
<dbReference type="InterPro" id="IPR036236">
    <property type="entry name" value="Znf_C2H2_sf"/>
</dbReference>
<feature type="region of interest" description="Disordered" evidence="2">
    <location>
        <begin position="274"/>
        <end position="334"/>
    </location>
</feature>
<keyword evidence="3" id="KW-0472">Membrane</keyword>
<dbReference type="PROSITE" id="PS00028">
    <property type="entry name" value="ZINC_FINGER_C2H2_1"/>
    <property type="match status" value="2"/>
</dbReference>
<feature type="compositionally biased region" description="Low complexity" evidence="2">
    <location>
        <begin position="174"/>
        <end position="197"/>
    </location>
</feature>